<feature type="domain" description="Band 7" evidence="2">
    <location>
        <begin position="30"/>
        <end position="273"/>
    </location>
</feature>
<evidence type="ECO:0000313" key="4">
    <source>
        <dbReference type="Proteomes" id="UP001501251"/>
    </source>
</evidence>
<evidence type="ECO:0000313" key="3">
    <source>
        <dbReference type="EMBL" id="GAA4191596.1"/>
    </source>
</evidence>
<dbReference type="EMBL" id="BAABAQ010000005">
    <property type="protein sequence ID" value="GAA4191596.1"/>
    <property type="molecule type" value="Genomic_DNA"/>
</dbReference>
<feature type="transmembrane region" description="Helical" evidence="1">
    <location>
        <begin position="7"/>
        <end position="27"/>
    </location>
</feature>
<dbReference type="Proteomes" id="UP001501251">
    <property type="component" value="Unassembled WGS sequence"/>
</dbReference>
<dbReference type="InterPro" id="IPR001107">
    <property type="entry name" value="Band_7"/>
</dbReference>
<dbReference type="Pfam" id="PF01145">
    <property type="entry name" value="Band_7"/>
    <property type="match status" value="1"/>
</dbReference>
<evidence type="ECO:0000256" key="1">
    <source>
        <dbReference type="SAM" id="Phobius"/>
    </source>
</evidence>
<reference evidence="4" key="1">
    <citation type="journal article" date="2019" name="Int. J. Syst. Evol. Microbiol.">
        <title>The Global Catalogue of Microorganisms (GCM) 10K type strain sequencing project: providing services to taxonomists for standard genome sequencing and annotation.</title>
        <authorList>
            <consortium name="The Broad Institute Genomics Platform"/>
            <consortium name="The Broad Institute Genome Sequencing Center for Infectious Disease"/>
            <person name="Wu L."/>
            <person name="Ma J."/>
        </authorList>
    </citation>
    <scope>NUCLEOTIDE SEQUENCE [LARGE SCALE GENOMIC DNA]</scope>
    <source>
        <strain evidence="4">JCM 17388</strain>
    </source>
</reference>
<protein>
    <recommendedName>
        <fullName evidence="2">Band 7 domain-containing protein</fullName>
    </recommendedName>
</protein>
<dbReference type="RefSeq" id="WP_344918620.1">
    <property type="nucleotide sequence ID" value="NZ_BAABAQ010000005.1"/>
</dbReference>
<keyword evidence="1" id="KW-0812">Transmembrane</keyword>
<organism evidence="3 4">
    <name type="scientific">Streptosporangium oxazolinicum</name>
    <dbReference type="NCBI Taxonomy" id="909287"/>
    <lineage>
        <taxon>Bacteria</taxon>
        <taxon>Bacillati</taxon>
        <taxon>Actinomycetota</taxon>
        <taxon>Actinomycetes</taxon>
        <taxon>Streptosporangiales</taxon>
        <taxon>Streptosporangiaceae</taxon>
        <taxon>Streptosporangium</taxon>
    </lineage>
</organism>
<proteinExistence type="predicted"/>
<sequence length="342" mass="36604">MPIGKSVAAVVFAVIAVIVLISVGGGFERTEPGQVAVVRDGGPLDDSGIRQVIPPDSGLTWVGLWSSVHSYPSQQRIYTITTDAKRASASGVDEVTVPSSDGVNLGIEGTLYFTLNLDQETLKRFDDRYGTRTYLGQDGESRYAWDGDEGWNAFFIQSVRPVIYNALRSQIGAARCAELLSSCSLVQTTSDKKTTPATPAVIDSNASITRAQNGINQLLERDLEQLLGGRFFTGLRFTLVRVTLPPEIQAAVNKTQVAQAGIAEAAARASQADVEAEAKIRQAEADAKASVALAKGEAEANRELQESYRKCRACVEIDKLNALPDGITVYAPGNSDLVVPAK</sequence>
<gene>
    <name evidence="3" type="ORF">GCM10022252_31620</name>
</gene>
<keyword evidence="1" id="KW-0472">Membrane</keyword>
<name>A0ABP8AW71_9ACTN</name>
<comment type="caution">
    <text evidence="3">The sequence shown here is derived from an EMBL/GenBank/DDBJ whole genome shotgun (WGS) entry which is preliminary data.</text>
</comment>
<keyword evidence="1" id="KW-1133">Transmembrane helix</keyword>
<accession>A0ABP8AW71</accession>
<keyword evidence="4" id="KW-1185">Reference proteome</keyword>
<evidence type="ECO:0000259" key="2">
    <source>
        <dbReference type="Pfam" id="PF01145"/>
    </source>
</evidence>